<dbReference type="GO" id="GO:0016747">
    <property type="term" value="F:acyltransferase activity, transferring groups other than amino-acyl groups"/>
    <property type="evidence" value="ECO:0007669"/>
    <property type="project" value="InterPro"/>
</dbReference>
<protein>
    <recommendedName>
        <fullName evidence="4">N-acetyltransferase domain-containing protein</fullName>
    </recommendedName>
</protein>
<evidence type="ECO:0000259" key="4">
    <source>
        <dbReference type="PROSITE" id="PS51186"/>
    </source>
</evidence>
<keyword evidence="3" id="KW-0067">ATP-binding</keyword>
<dbReference type="Pfam" id="PF13607">
    <property type="entry name" value="Succ_CoA_lig"/>
    <property type="match status" value="1"/>
</dbReference>
<dbReference type="PROSITE" id="PS51186">
    <property type="entry name" value="GNAT"/>
    <property type="match status" value="1"/>
</dbReference>
<dbReference type="GO" id="GO:0005524">
    <property type="term" value="F:ATP binding"/>
    <property type="evidence" value="ECO:0007669"/>
    <property type="project" value="UniProtKB-KW"/>
</dbReference>
<dbReference type="InterPro" id="IPR016102">
    <property type="entry name" value="Succinyl-CoA_synth-like"/>
</dbReference>
<comment type="caution">
    <text evidence="5">The sequence shown here is derived from an EMBL/GenBank/DDBJ whole genome shotgun (WGS) entry which is preliminary data.</text>
</comment>
<dbReference type="AlphaFoldDB" id="A0A1Y5HWM3"/>
<evidence type="ECO:0000313" key="6">
    <source>
        <dbReference type="Proteomes" id="UP000227088"/>
    </source>
</evidence>
<dbReference type="SUPFAM" id="SSF51735">
    <property type="entry name" value="NAD(P)-binding Rossmann-fold domains"/>
    <property type="match status" value="1"/>
</dbReference>
<dbReference type="PANTHER" id="PTHR43334">
    <property type="entry name" value="ACETATE--COA LIGASE [ADP-FORMING]"/>
    <property type="match status" value="1"/>
</dbReference>
<organism evidence="5 6">
    <name type="scientific">Oleispira antarctica</name>
    <dbReference type="NCBI Taxonomy" id="188908"/>
    <lineage>
        <taxon>Bacteria</taxon>
        <taxon>Pseudomonadati</taxon>
        <taxon>Pseudomonadota</taxon>
        <taxon>Gammaproteobacteria</taxon>
        <taxon>Oceanospirillales</taxon>
        <taxon>Oceanospirillaceae</taxon>
        <taxon>Oleispira</taxon>
    </lineage>
</organism>
<dbReference type="Gene3D" id="3.40.50.261">
    <property type="entry name" value="Succinyl-CoA synthetase domains"/>
    <property type="match status" value="2"/>
</dbReference>
<evidence type="ECO:0000256" key="3">
    <source>
        <dbReference type="ARBA" id="ARBA00022840"/>
    </source>
</evidence>
<dbReference type="EMBL" id="MABE01000417">
    <property type="protein sequence ID" value="OUS40183.1"/>
    <property type="molecule type" value="Genomic_DNA"/>
</dbReference>
<dbReference type="Gene3D" id="3.30.1490.20">
    <property type="entry name" value="ATP-grasp fold, A domain"/>
    <property type="match status" value="1"/>
</dbReference>
<evidence type="ECO:0000256" key="2">
    <source>
        <dbReference type="ARBA" id="ARBA00022741"/>
    </source>
</evidence>
<keyword evidence="2" id="KW-0547">Nucleotide-binding</keyword>
<dbReference type="InterPro" id="IPR000182">
    <property type="entry name" value="GNAT_dom"/>
</dbReference>
<proteinExistence type="predicted"/>
<evidence type="ECO:0000313" key="5">
    <source>
        <dbReference type="EMBL" id="OUS40183.1"/>
    </source>
</evidence>
<dbReference type="Gene3D" id="3.40.630.30">
    <property type="match status" value="1"/>
</dbReference>
<evidence type="ECO:0000256" key="1">
    <source>
        <dbReference type="ARBA" id="ARBA00022598"/>
    </source>
</evidence>
<dbReference type="SUPFAM" id="SSF55729">
    <property type="entry name" value="Acyl-CoA N-acyltransferases (Nat)"/>
    <property type="match status" value="1"/>
</dbReference>
<dbReference type="InterPro" id="IPR013815">
    <property type="entry name" value="ATP_grasp_subdomain_1"/>
</dbReference>
<dbReference type="InterPro" id="IPR036291">
    <property type="entry name" value="NAD(P)-bd_dom_sf"/>
</dbReference>
<dbReference type="Pfam" id="PF00583">
    <property type="entry name" value="Acetyltransf_1"/>
    <property type="match status" value="1"/>
</dbReference>
<dbReference type="Pfam" id="PF13380">
    <property type="entry name" value="CoA_binding_2"/>
    <property type="match status" value="1"/>
</dbReference>
<dbReference type="SUPFAM" id="SSF52210">
    <property type="entry name" value="Succinyl-CoA synthetase domains"/>
    <property type="match status" value="2"/>
</dbReference>
<dbReference type="Pfam" id="PF13549">
    <property type="entry name" value="ATP-grasp_5"/>
    <property type="match status" value="1"/>
</dbReference>
<name>A0A1Y5HWM3_OLEAN</name>
<dbReference type="PANTHER" id="PTHR43334:SF1">
    <property type="entry name" value="3-HYDROXYPROPIONATE--COA LIGASE [ADP-FORMING]"/>
    <property type="match status" value="1"/>
</dbReference>
<dbReference type="InterPro" id="IPR032875">
    <property type="entry name" value="Succ_CoA_lig_flav_dom"/>
</dbReference>
<dbReference type="Proteomes" id="UP000227088">
    <property type="component" value="Unassembled WGS sequence"/>
</dbReference>
<dbReference type="Gene3D" id="3.30.470.20">
    <property type="entry name" value="ATP-grasp fold, B domain"/>
    <property type="match status" value="1"/>
</dbReference>
<dbReference type="SMART" id="SM00881">
    <property type="entry name" value="CoA_binding"/>
    <property type="match status" value="1"/>
</dbReference>
<dbReference type="InterPro" id="IPR051538">
    <property type="entry name" value="Acyl-CoA_Synth/Transferase"/>
</dbReference>
<accession>A0A1Y5HWM3</accession>
<dbReference type="Gene3D" id="3.40.50.720">
    <property type="entry name" value="NAD(P)-binding Rossmann-like Domain"/>
    <property type="match status" value="1"/>
</dbReference>
<gene>
    <name evidence="5" type="ORF">A9R00_07335</name>
</gene>
<reference evidence="6" key="1">
    <citation type="journal article" date="2017" name="Proc. Natl. Acad. Sci. U.S.A.">
        <title>Simulation of Deepwater Horizon oil plume reveals substrate specialization within a complex community of hydrocarbon degraders.</title>
        <authorList>
            <person name="Hu P."/>
            <person name="Dubinsky E.A."/>
            <person name="Probst A.J."/>
            <person name="Wang J."/>
            <person name="Sieber C.M.K."/>
            <person name="Tom L.M."/>
            <person name="Gardinali P."/>
            <person name="Banfield J.F."/>
            <person name="Atlas R.M."/>
            <person name="Andersen G.L."/>
        </authorList>
    </citation>
    <scope>NUCLEOTIDE SEQUENCE [LARGE SCALE GENOMIC DNA]</scope>
</reference>
<feature type="domain" description="N-acetyltransferase" evidence="4">
    <location>
        <begin position="734"/>
        <end position="886"/>
    </location>
</feature>
<dbReference type="InterPro" id="IPR016181">
    <property type="entry name" value="Acyl_CoA_acyltransferase"/>
</dbReference>
<dbReference type="GO" id="GO:0016874">
    <property type="term" value="F:ligase activity"/>
    <property type="evidence" value="ECO:0007669"/>
    <property type="project" value="UniProtKB-KW"/>
</dbReference>
<dbReference type="InterPro" id="IPR003781">
    <property type="entry name" value="CoA-bd"/>
</dbReference>
<keyword evidence="1" id="KW-0436">Ligase</keyword>
<sequence>MGTRALEQIFTPSSIAVIGASDKQGSLGGAVLRNIASAGFTGNIYPVNARGYKEVAGIKAFSRISQLPKGIELAVICTPAETVDKIIASLAKAKIPAAVIMTGGTARIRASRFTPSRSRLTAAQQQTHVRLLGPDCLGVINPNHNLNASNLHIPVKPGQLAYLGQSGAIANAIADWAIARNIGFSHLLTLGNGQDIKLADVVDYLASDKMAKTLLVHLDGFSEGRILLRSLRAASRTKLVLAVKSNRFSRSPLSDDIKTPGILSRDLLIDHALQRAGVLRVDATDELFDCVDTIQQKRQLKGERLAIISNSRGGAILAIDRLLHDDGRLAILGEETEKQLTKILPDYLSSSNPILLNPELKPQLLNDVVQQVLLDHGVDAVLVVFTPGLGTDPVANAQSLVSLAKESNKAVFCSFMGDYSVNKARELMDANALPNFDTPDNAIKAFMYMVSHMRTQDLLRETPESIVTPAGYSKVIDQQLPNCDVISPQLTWQLVRSYGFSIAENHFSADGDKLPALSEQVDSPWVVKLHHKEYLKPFAYGDNARQRWRSVALNIQAKDQIPVEIARLNSELKQRFPESEVLGYSIQSMHRSLDNLQISFGISRDEEVGPFLFFGGGGSTADILTDRQVAIPPLNAALARHLIERSHASKILRERSDNYANELTILSRWMVAISQLSSQYPTISGLELNAIRANDGQYLVLGVAGQTAESMSPTFKAYPVELEESIRSHKGLALRLRPIKAEDEGFLADFYKGLSPDTLRFRFFNSRKHFDHKELARFSQIDYDREMEFVAIDDKVLAGVVRSWIDPDSITAEFSVLVADQFAGHQLGYVLMNKMINYLTQQRGVLQLIGTVLPNNGPMLRLARRLGFTERENSKEGVVEIVLNLNEAKYPWQRKRLYVLD</sequence>